<dbReference type="SUPFAM" id="SSF52980">
    <property type="entry name" value="Restriction endonuclease-like"/>
    <property type="match status" value="1"/>
</dbReference>
<dbReference type="InterPro" id="IPR008538">
    <property type="entry name" value="Uma2"/>
</dbReference>
<dbReference type="Gene3D" id="3.90.1570.10">
    <property type="entry name" value="tt1808, chain A"/>
    <property type="match status" value="1"/>
</dbReference>
<evidence type="ECO:0000313" key="3">
    <source>
        <dbReference type="Proteomes" id="UP000230407"/>
    </source>
</evidence>
<dbReference type="PANTHER" id="PTHR35400">
    <property type="entry name" value="SLR1083 PROTEIN"/>
    <property type="match status" value="1"/>
</dbReference>
<dbReference type="Proteomes" id="UP000230407">
    <property type="component" value="Unassembled WGS sequence"/>
</dbReference>
<feature type="domain" description="Putative restriction endonuclease" evidence="1">
    <location>
        <begin position="27"/>
        <end position="190"/>
    </location>
</feature>
<reference evidence="2 3" key="1">
    <citation type="submission" date="2017-11" db="EMBL/GenBank/DDBJ databases">
        <title>Streptomyces carmine sp. nov., a novel actinomycete isolated from Sophora alopecuroides in Xinjiang, China.</title>
        <authorList>
            <person name="Wang Y."/>
            <person name="Luo X."/>
            <person name="Wan C."/>
            <person name="Zhang L."/>
        </authorList>
    </citation>
    <scope>NUCLEOTIDE SEQUENCE [LARGE SCALE GENOMIC DNA]</scope>
    <source>
        <strain evidence="2 3">TRM SA0054</strain>
    </source>
</reference>
<comment type="caution">
    <text evidence="2">The sequence shown here is derived from an EMBL/GenBank/DDBJ whole genome shotgun (WGS) entry which is preliminary data.</text>
</comment>
<evidence type="ECO:0000313" key="2">
    <source>
        <dbReference type="EMBL" id="PJE98353.1"/>
    </source>
</evidence>
<sequence>MTVMLERPTAIDVPFGTARFRKLCRTLLSMEVPDGYRAEIVGGNIVMSPWSKGYYLPVMQSLRTQLGPHLPPGHTVDHAPFLFAFPGVERAYGPDVFVADMAAFRTRKRYIDGDALSFVAELTSDSTREVDWNDKVSVYGRCGVPVYLLLDMREQAATVFWRPSERGYNARLTTPFGEPLRIPEPFGCDLDTSEFKTSAEEGGEPDGAED</sequence>
<proteinExistence type="predicted"/>
<dbReference type="Pfam" id="PF05685">
    <property type="entry name" value="Uma2"/>
    <property type="match status" value="1"/>
</dbReference>
<evidence type="ECO:0000259" key="1">
    <source>
        <dbReference type="Pfam" id="PF05685"/>
    </source>
</evidence>
<keyword evidence="2" id="KW-0378">Hydrolase</keyword>
<organism evidence="2 3">
    <name type="scientific">Streptomyces carminius</name>
    <dbReference type="NCBI Taxonomy" id="2665496"/>
    <lineage>
        <taxon>Bacteria</taxon>
        <taxon>Bacillati</taxon>
        <taxon>Actinomycetota</taxon>
        <taxon>Actinomycetes</taxon>
        <taxon>Kitasatosporales</taxon>
        <taxon>Streptomycetaceae</taxon>
        <taxon>Streptomyces</taxon>
    </lineage>
</organism>
<dbReference type="AlphaFoldDB" id="A0A2M8M2B9"/>
<dbReference type="PANTHER" id="PTHR35400:SF3">
    <property type="entry name" value="SLL1072 PROTEIN"/>
    <property type="match status" value="1"/>
</dbReference>
<name>A0A2M8M2B9_9ACTN</name>
<protein>
    <submittedName>
        <fullName evidence="2">Uma2 family endonuclease</fullName>
    </submittedName>
</protein>
<dbReference type="CDD" id="cd06260">
    <property type="entry name" value="DUF820-like"/>
    <property type="match status" value="1"/>
</dbReference>
<keyword evidence="2" id="KW-0540">Nuclease</keyword>
<gene>
    <name evidence="2" type="ORF">CUT44_06435</name>
</gene>
<dbReference type="GO" id="GO:0004519">
    <property type="term" value="F:endonuclease activity"/>
    <property type="evidence" value="ECO:0007669"/>
    <property type="project" value="UniProtKB-KW"/>
</dbReference>
<dbReference type="InterPro" id="IPR012296">
    <property type="entry name" value="Nuclease_put_TT1808"/>
</dbReference>
<keyword evidence="2" id="KW-0255">Endonuclease</keyword>
<keyword evidence="3" id="KW-1185">Reference proteome</keyword>
<dbReference type="InterPro" id="IPR011335">
    <property type="entry name" value="Restrct_endonuc-II-like"/>
</dbReference>
<dbReference type="EMBL" id="PGGW01000019">
    <property type="protein sequence ID" value="PJE98353.1"/>
    <property type="molecule type" value="Genomic_DNA"/>
</dbReference>
<accession>A0A2M8M2B9</accession>